<comment type="caution">
    <text evidence="1">The sequence shown here is derived from an EMBL/GenBank/DDBJ whole genome shotgun (WGS) entry which is preliminary data.</text>
</comment>
<evidence type="ECO:0000313" key="1">
    <source>
        <dbReference type="EMBL" id="TGJ72938.1"/>
    </source>
</evidence>
<dbReference type="EMBL" id="SOZJ01000001">
    <property type="protein sequence ID" value="TGJ72938.1"/>
    <property type="molecule type" value="Genomic_DNA"/>
</dbReference>
<protein>
    <submittedName>
        <fullName evidence="1">Uncharacterized protein</fullName>
    </submittedName>
</protein>
<accession>A0A7C8KEE6</accession>
<gene>
    <name evidence="1" type="ORF">EYR41_000062</name>
</gene>
<reference evidence="1 2" key="1">
    <citation type="submission" date="2019-03" db="EMBL/GenBank/DDBJ databases">
        <title>Nematode-trapping fungi genome.</title>
        <authorList>
            <person name="Vidal-Diez De Ulzurrun G."/>
        </authorList>
    </citation>
    <scope>NUCLEOTIDE SEQUENCE [LARGE SCALE GENOMIC DNA]</scope>
    <source>
        <strain evidence="1 2">TWF154</strain>
    </source>
</reference>
<dbReference type="Proteomes" id="UP000297595">
    <property type="component" value="Unassembled WGS sequence"/>
</dbReference>
<dbReference type="AlphaFoldDB" id="A0A7C8KEE6"/>
<proteinExistence type="predicted"/>
<name>A0A7C8KEE6_ORBOL</name>
<evidence type="ECO:0000313" key="2">
    <source>
        <dbReference type="Proteomes" id="UP000297595"/>
    </source>
</evidence>
<organism evidence="1 2">
    <name type="scientific">Orbilia oligospora</name>
    <name type="common">Nematode-trapping fungus</name>
    <name type="synonym">Arthrobotrys oligospora</name>
    <dbReference type="NCBI Taxonomy" id="2813651"/>
    <lineage>
        <taxon>Eukaryota</taxon>
        <taxon>Fungi</taxon>
        <taxon>Dikarya</taxon>
        <taxon>Ascomycota</taxon>
        <taxon>Pezizomycotina</taxon>
        <taxon>Orbiliomycetes</taxon>
        <taxon>Orbiliales</taxon>
        <taxon>Orbiliaceae</taxon>
        <taxon>Orbilia</taxon>
    </lineage>
</organism>
<sequence>MISEKLHVACFGYVAEQVLSRTKSLRIPSGHKYNIYNTDLRFADLTKYLRKDSIGYIIISLGAELSPVSPIIHNMKTSPTAEFRTAN</sequence>